<feature type="domain" description="M23ase beta-sheet core" evidence="2">
    <location>
        <begin position="64"/>
        <end position="182"/>
    </location>
</feature>
<sequence>MHRSIVPVLAAAVVVACNSAAADPVLSLPIACTVGTDCFIQNYVDHDSTAGTRDYHCGPRSYDTHNGTDFRLPDTATQQRGVAVLAVADGVVERTRDSMPDVSTQVTGREAVRGQECGNGLVVRHAEGWTSQYCHLAKASLVVRPGQLVKAGETLGRVGLSGDTAFPHVHVSIRKDGKIVDPFAYPAGAACGEGPSLWQPALQPQLHYRPTEVLNVGFSSRPVTMQSIEQGQSNELSDNGPIIAYARTIGLRAGDVQALKVVDADGKVLVERTFPPSDSNKAQAFIALGKRRVALTGRLSATYTITRPDGSKVLQRSFDAELR</sequence>
<evidence type="ECO:0000256" key="1">
    <source>
        <dbReference type="SAM" id="SignalP"/>
    </source>
</evidence>
<dbReference type="InterPro" id="IPR011055">
    <property type="entry name" value="Dup_hybrid_motif"/>
</dbReference>
<evidence type="ECO:0000259" key="2">
    <source>
        <dbReference type="Pfam" id="PF01551"/>
    </source>
</evidence>
<dbReference type="CDD" id="cd12797">
    <property type="entry name" value="M23_peptidase"/>
    <property type="match status" value="1"/>
</dbReference>
<feature type="chain" id="PRO_5019274638" evidence="1">
    <location>
        <begin position="23"/>
        <end position="323"/>
    </location>
</feature>
<dbReference type="Gene3D" id="2.70.70.10">
    <property type="entry name" value="Glucose Permease (Domain IIA)"/>
    <property type="match status" value="1"/>
</dbReference>
<dbReference type="SUPFAM" id="SSF51261">
    <property type="entry name" value="Duplicated hybrid motif"/>
    <property type="match status" value="1"/>
</dbReference>
<dbReference type="Pfam" id="PF01551">
    <property type="entry name" value="Peptidase_M23"/>
    <property type="match status" value="1"/>
</dbReference>
<evidence type="ECO:0000313" key="3">
    <source>
        <dbReference type="EMBL" id="RJF76527.1"/>
    </source>
</evidence>
<dbReference type="InterPro" id="IPR016047">
    <property type="entry name" value="M23ase_b-sheet_dom"/>
</dbReference>
<dbReference type="InterPro" id="IPR050570">
    <property type="entry name" value="Cell_wall_metabolism_enzyme"/>
</dbReference>
<dbReference type="PROSITE" id="PS51257">
    <property type="entry name" value="PROKAR_LIPOPROTEIN"/>
    <property type="match status" value="1"/>
</dbReference>
<dbReference type="GO" id="GO:0004222">
    <property type="term" value="F:metalloendopeptidase activity"/>
    <property type="evidence" value="ECO:0007669"/>
    <property type="project" value="TreeGrafter"/>
</dbReference>
<dbReference type="OrthoDB" id="5489603at2"/>
<dbReference type="PANTHER" id="PTHR21666">
    <property type="entry name" value="PEPTIDASE-RELATED"/>
    <property type="match status" value="1"/>
</dbReference>
<name>A0A418VK46_RHOPL</name>
<evidence type="ECO:0000313" key="4">
    <source>
        <dbReference type="Proteomes" id="UP000285523"/>
    </source>
</evidence>
<gene>
    <name evidence="3" type="ORF">D4Q52_05105</name>
</gene>
<dbReference type="AlphaFoldDB" id="A0A418VK46"/>
<organism evidence="3 4">
    <name type="scientific">Rhodopseudomonas palustris</name>
    <dbReference type="NCBI Taxonomy" id="1076"/>
    <lineage>
        <taxon>Bacteria</taxon>
        <taxon>Pseudomonadati</taxon>
        <taxon>Pseudomonadota</taxon>
        <taxon>Alphaproteobacteria</taxon>
        <taxon>Hyphomicrobiales</taxon>
        <taxon>Nitrobacteraceae</taxon>
        <taxon>Rhodopseudomonas</taxon>
    </lineage>
</organism>
<dbReference type="RefSeq" id="WP_119855473.1">
    <property type="nucleotide sequence ID" value="NZ_QYYD01000004.1"/>
</dbReference>
<dbReference type="EMBL" id="QYYD01000004">
    <property type="protein sequence ID" value="RJF76527.1"/>
    <property type="molecule type" value="Genomic_DNA"/>
</dbReference>
<protein>
    <submittedName>
        <fullName evidence="3">M23 family metallopeptidase</fullName>
    </submittedName>
</protein>
<reference evidence="3 4" key="1">
    <citation type="submission" date="2018-09" db="EMBL/GenBank/DDBJ databases">
        <title>Draft genome sequence of Rhodopseudomonas palustris 2.1.18.</title>
        <authorList>
            <person name="Robertson S.L."/>
            <person name="Meyer T.E."/>
            <person name="Kyndt J.A."/>
        </authorList>
    </citation>
    <scope>NUCLEOTIDE SEQUENCE [LARGE SCALE GENOMIC DNA]</scope>
    <source>
        <strain evidence="3 4">2.1.18</strain>
    </source>
</reference>
<accession>A0A418VK46</accession>
<dbReference type="Proteomes" id="UP000285523">
    <property type="component" value="Unassembled WGS sequence"/>
</dbReference>
<comment type="caution">
    <text evidence="3">The sequence shown here is derived from an EMBL/GenBank/DDBJ whole genome shotgun (WGS) entry which is preliminary data.</text>
</comment>
<keyword evidence="1" id="KW-0732">Signal</keyword>
<feature type="signal peptide" evidence="1">
    <location>
        <begin position="1"/>
        <end position="22"/>
    </location>
</feature>
<dbReference type="PANTHER" id="PTHR21666:SF270">
    <property type="entry name" value="MUREIN HYDROLASE ACTIVATOR ENVC"/>
    <property type="match status" value="1"/>
</dbReference>
<proteinExistence type="predicted"/>